<organism evidence="2 3">
    <name type="scientific">Trichonephila inaurata madagascariensis</name>
    <dbReference type="NCBI Taxonomy" id="2747483"/>
    <lineage>
        <taxon>Eukaryota</taxon>
        <taxon>Metazoa</taxon>
        <taxon>Ecdysozoa</taxon>
        <taxon>Arthropoda</taxon>
        <taxon>Chelicerata</taxon>
        <taxon>Arachnida</taxon>
        <taxon>Araneae</taxon>
        <taxon>Araneomorphae</taxon>
        <taxon>Entelegynae</taxon>
        <taxon>Araneoidea</taxon>
        <taxon>Nephilidae</taxon>
        <taxon>Trichonephila</taxon>
        <taxon>Trichonephila inaurata</taxon>
    </lineage>
</organism>
<evidence type="ECO:0000313" key="3">
    <source>
        <dbReference type="Proteomes" id="UP000886998"/>
    </source>
</evidence>
<comment type="caution">
    <text evidence="2">The sequence shown here is derived from an EMBL/GenBank/DDBJ whole genome shotgun (WGS) entry which is preliminary data.</text>
</comment>
<proteinExistence type="predicted"/>
<evidence type="ECO:0000313" key="2">
    <source>
        <dbReference type="EMBL" id="GFY60271.1"/>
    </source>
</evidence>
<sequence>MASGLRGRFRRAKRTGPRFPRRRATSSMETDSITPDDDNEAKCAKLIDSETFSYCTKRDPPPAPKFKAMIRSSGEISSPTTKTWIKEIDKTSTSLEEVKGTAKKESVKNISFANAVKRVQHQDGATSRPARVSQFKTEATPPSQEKATATNKKQRMIVSLFGFMDDFELKSSSGLPPHRVVQAASGNAQEMKRVDVFYRQSITMDFSCFGLE</sequence>
<name>A0A8X7C7B3_9ARAC</name>
<accession>A0A8X7C7B3</accession>
<feature type="compositionally biased region" description="Basic residues" evidence="1">
    <location>
        <begin position="7"/>
        <end position="24"/>
    </location>
</feature>
<dbReference type="EMBL" id="BMAV01013074">
    <property type="protein sequence ID" value="GFY60271.1"/>
    <property type="molecule type" value="Genomic_DNA"/>
</dbReference>
<feature type="region of interest" description="Disordered" evidence="1">
    <location>
        <begin position="54"/>
        <end position="74"/>
    </location>
</feature>
<evidence type="ECO:0000256" key="1">
    <source>
        <dbReference type="SAM" id="MobiDB-lite"/>
    </source>
</evidence>
<keyword evidence="3" id="KW-1185">Reference proteome</keyword>
<feature type="region of interest" description="Disordered" evidence="1">
    <location>
        <begin position="1"/>
        <end position="39"/>
    </location>
</feature>
<dbReference type="AlphaFoldDB" id="A0A8X7C7B3"/>
<dbReference type="Proteomes" id="UP000886998">
    <property type="component" value="Unassembled WGS sequence"/>
</dbReference>
<gene>
    <name evidence="2" type="ORF">TNIN_170921</name>
</gene>
<feature type="compositionally biased region" description="Polar residues" evidence="1">
    <location>
        <begin position="134"/>
        <end position="150"/>
    </location>
</feature>
<reference evidence="2" key="1">
    <citation type="submission" date="2020-08" db="EMBL/GenBank/DDBJ databases">
        <title>Multicomponent nature underlies the extraordinary mechanical properties of spider dragline silk.</title>
        <authorList>
            <person name="Kono N."/>
            <person name="Nakamura H."/>
            <person name="Mori M."/>
            <person name="Yoshida Y."/>
            <person name="Ohtoshi R."/>
            <person name="Malay A.D."/>
            <person name="Moran D.A.P."/>
            <person name="Tomita M."/>
            <person name="Numata K."/>
            <person name="Arakawa K."/>
        </authorList>
    </citation>
    <scope>NUCLEOTIDE SEQUENCE</scope>
</reference>
<protein>
    <submittedName>
        <fullName evidence="2">Uncharacterized protein</fullName>
    </submittedName>
</protein>
<feature type="region of interest" description="Disordered" evidence="1">
    <location>
        <begin position="121"/>
        <end position="150"/>
    </location>
</feature>